<name>A0ABT2Q1B7_9MOLU</name>
<dbReference type="Gene3D" id="2.60.40.10">
    <property type="entry name" value="Immunoglobulins"/>
    <property type="match status" value="1"/>
</dbReference>
<accession>A0ABT2Q1B7</accession>
<proteinExistence type="predicted"/>
<keyword evidence="2" id="KW-0732">Signal</keyword>
<gene>
    <name evidence="3" type="ORF">N7603_08595</name>
</gene>
<keyword evidence="1" id="KW-0812">Transmembrane</keyword>
<keyword evidence="1" id="KW-0472">Membrane</keyword>
<keyword evidence="1" id="KW-1133">Transmembrane helix</keyword>
<dbReference type="InterPro" id="IPR013783">
    <property type="entry name" value="Ig-like_fold"/>
</dbReference>
<dbReference type="EMBL" id="JAOEGN010000024">
    <property type="protein sequence ID" value="MCU0105713.1"/>
    <property type="molecule type" value="Genomic_DNA"/>
</dbReference>
<sequence>MKKCCVFMVLCLITVLSSTIKAADYQSHAARLPHGTNYIDFRNIKVAYRDIDMRTPVKVKEDTLYTVVLDLDFIGPNTFDQDEFPVMTVCVSQDVDCETVNMSVDRTRSFWHVSFVTTADTVLLQNVPVTGLIGYNFMMYEGSYADFKGFEYYVSYEPITYEGVYIMDYDRPKSKAELREQLTVSDPKGGPISVDLIESTFDEANLDIGEYYLKYKATDRMSNVSYFKLVIQVIDRVAPTITGQDTFTIEQGKTITLSSIVNQMVITDNVDPLTPDSIEVLKDTYTPNQNKAGNYEIELSVKDRSKNETRKIVTVNVKDIFAPYFIGPSAIYTYLGDGGLTAESILAMYKAMDTNDGDLTHLMTIQMMDYKPNEVKVFTVYLRCKDQAGNEIVQPVPIHVIDDTAPVFQTTEYVMTKGEFEAMSREDVLAWLSAKLQASGVEATNLSILLDETEHLENKRRQAYIYYSYEVDGKVHQSRLSIEYPKDQTIKPFYFIVGASVLLIGATSYVVLKKLKKH</sequence>
<reference evidence="4" key="1">
    <citation type="submission" date="2023-07" db="EMBL/GenBank/DDBJ databases">
        <title>Novel Mycoplasma species identified in domestic and wild animals.</title>
        <authorList>
            <person name="Volokhov D.V."/>
            <person name="Furtak V.A."/>
            <person name="Zagorodnyaya T.A."/>
        </authorList>
    </citation>
    <scope>NUCLEOTIDE SEQUENCE [LARGE SCALE GENOMIC DNA]</scope>
    <source>
        <strain evidence="4">92-19</strain>
    </source>
</reference>
<feature type="chain" id="PRO_5047490436" evidence="2">
    <location>
        <begin position="23"/>
        <end position="518"/>
    </location>
</feature>
<evidence type="ECO:0000256" key="2">
    <source>
        <dbReference type="SAM" id="SignalP"/>
    </source>
</evidence>
<keyword evidence="4" id="KW-1185">Reference proteome</keyword>
<evidence type="ECO:0000313" key="4">
    <source>
        <dbReference type="Proteomes" id="UP001209076"/>
    </source>
</evidence>
<organism evidence="3 4">
    <name type="scientific">Paracholeplasma vituli</name>
    <dbReference type="NCBI Taxonomy" id="69473"/>
    <lineage>
        <taxon>Bacteria</taxon>
        <taxon>Bacillati</taxon>
        <taxon>Mycoplasmatota</taxon>
        <taxon>Mollicutes</taxon>
        <taxon>Acholeplasmatales</taxon>
        <taxon>Acholeplasmataceae</taxon>
        <taxon>Paracholeplasma</taxon>
    </lineage>
</organism>
<dbReference type="RefSeq" id="WP_262097031.1">
    <property type="nucleotide sequence ID" value="NZ_JAOEGN010000024.1"/>
</dbReference>
<feature type="transmembrane region" description="Helical" evidence="1">
    <location>
        <begin position="493"/>
        <end position="512"/>
    </location>
</feature>
<evidence type="ECO:0000256" key="1">
    <source>
        <dbReference type="SAM" id="Phobius"/>
    </source>
</evidence>
<protein>
    <submittedName>
        <fullName evidence="3">Uncharacterized protein</fullName>
    </submittedName>
</protein>
<comment type="caution">
    <text evidence="3">The sequence shown here is derived from an EMBL/GenBank/DDBJ whole genome shotgun (WGS) entry which is preliminary data.</text>
</comment>
<evidence type="ECO:0000313" key="3">
    <source>
        <dbReference type="EMBL" id="MCU0105713.1"/>
    </source>
</evidence>
<feature type="signal peptide" evidence="2">
    <location>
        <begin position="1"/>
        <end position="22"/>
    </location>
</feature>
<dbReference type="Proteomes" id="UP001209076">
    <property type="component" value="Unassembled WGS sequence"/>
</dbReference>